<feature type="domain" description="O-methyltransferase dimerisation" evidence="6">
    <location>
        <begin position="66"/>
        <end position="134"/>
    </location>
</feature>
<sequence length="400" mass="44984">MKPSFINYRDLKATIDAALDPIQQLVATASEATRRQLISSLNKLILSLEDPNDTIHRYGHMNLQTATIRIGFDLGLFELLCEAGGPVAVEEVAQKTGAEPQLIHRILRYLAAIDAVAEVSANRYAASNVTRNLTEKAVEAGLGHYFYTAGPQYEALPAFLKRTKYKNPVDELHTAFQDAWKTPLPAFQWFSENPGHLTYFNDYMALRREPELSWLSVYPVAREVKDWDTKDNSKAIYVNIGGGIGHQCKQFKEKYPDLPGRVILQDLPHSIAKALRTPGVENMEHDFFQPQPIKDAKFYFLRGVLHDHPPHQVRKILEQTKAAMGPDSILLIDEMILPETGVNLTAASIDMTMLTALAGMERTEAQWRETLGEVGLELVETFMYAPLHYEGVMHVRLLGA</sequence>
<reference evidence="8" key="1">
    <citation type="journal article" date="2020" name="Stud. Mycol.">
        <title>101 Dothideomycetes genomes: A test case for predicting lifestyles and emergence of pathogens.</title>
        <authorList>
            <person name="Haridas S."/>
            <person name="Albert R."/>
            <person name="Binder M."/>
            <person name="Bloem J."/>
            <person name="LaButti K."/>
            <person name="Salamov A."/>
            <person name="Andreopoulos B."/>
            <person name="Baker S."/>
            <person name="Barry K."/>
            <person name="Bills G."/>
            <person name="Bluhm B."/>
            <person name="Cannon C."/>
            <person name="Castanera R."/>
            <person name="Culley D."/>
            <person name="Daum C."/>
            <person name="Ezra D."/>
            <person name="Gonzalez J."/>
            <person name="Henrissat B."/>
            <person name="Kuo A."/>
            <person name="Liang C."/>
            <person name="Lipzen A."/>
            <person name="Lutzoni F."/>
            <person name="Magnuson J."/>
            <person name="Mondo S."/>
            <person name="Nolan M."/>
            <person name="Ohm R."/>
            <person name="Pangilinan J."/>
            <person name="Park H.-J."/>
            <person name="Ramirez L."/>
            <person name="Alfaro M."/>
            <person name="Sun H."/>
            <person name="Tritt A."/>
            <person name="Yoshinaga Y."/>
            <person name="Zwiers L.-H."/>
            <person name="Turgeon B."/>
            <person name="Goodwin S."/>
            <person name="Spatafora J."/>
            <person name="Crous P."/>
            <person name="Grigoriev I."/>
        </authorList>
    </citation>
    <scope>NUCLEOTIDE SEQUENCE [LARGE SCALE GENOMIC DNA]</scope>
    <source>
        <strain evidence="8">CBS 304.66</strain>
    </source>
</reference>
<name>A0A9P4NB24_9PLEO</name>
<evidence type="ECO:0000313" key="7">
    <source>
        <dbReference type="EMBL" id="KAF2269981.1"/>
    </source>
</evidence>
<dbReference type="GO" id="GO:0008171">
    <property type="term" value="F:O-methyltransferase activity"/>
    <property type="evidence" value="ECO:0007669"/>
    <property type="project" value="InterPro"/>
</dbReference>
<dbReference type="SUPFAM" id="SSF53335">
    <property type="entry name" value="S-adenosyl-L-methionine-dependent methyltransferases"/>
    <property type="match status" value="1"/>
</dbReference>
<protein>
    <submittedName>
        <fullName evidence="7">O-methyl transferase B</fullName>
    </submittedName>
</protein>
<dbReference type="Pfam" id="PF00891">
    <property type="entry name" value="Methyltransf_2"/>
    <property type="match status" value="1"/>
</dbReference>
<accession>A0A9P4NB24</accession>
<comment type="caution">
    <text evidence="7">The sequence shown here is derived from an EMBL/GenBank/DDBJ whole genome shotgun (WGS) entry which is preliminary data.</text>
</comment>
<dbReference type="Pfam" id="PF08100">
    <property type="entry name" value="Dimerisation"/>
    <property type="match status" value="1"/>
</dbReference>
<dbReference type="Gene3D" id="3.40.50.150">
    <property type="entry name" value="Vaccinia Virus protein VP39"/>
    <property type="match status" value="1"/>
</dbReference>
<dbReference type="OrthoDB" id="2410195at2759"/>
<keyword evidence="1" id="KW-0489">Methyltransferase</keyword>
<dbReference type="InterPro" id="IPR012967">
    <property type="entry name" value="COMT_dimerisation"/>
</dbReference>
<dbReference type="GO" id="GO:0032259">
    <property type="term" value="P:methylation"/>
    <property type="evidence" value="ECO:0007669"/>
    <property type="project" value="UniProtKB-KW"/>
</dbReference>
<feature type="domain" description="O-methyltransferase C-terminal" evidence="5">
    <location>
        <begin position="238"/>
        <end position="375"/>
    </location>
</feature>
<dbReference type="InterPro" id="IPR029063">
    <property type="entry name" value="SAM-dependent_MTases_sf"/>
</dbReference>
<dbReference type="InterPro" id="IPR016461">
    <property type="entry name" value="COMT-like"/>
</dbReference>
<dbReference type="PANTHER" id="PTHR43712">
    <property type="entry name" value="PUTATIVE (AFU_ORTHOLOGUE AFUA_4G14580)-RELATED"/>
    <property type="match status" value="1"/>
</dbReference>
<evidence type="ECO:0000256" key="3">
    <source>
        <dbReference type="ARBA" id="ARBA00022691"/>
    </source>
</evidence>
<evidence type="ECO:0000256" key="1">
    <source>
        <dbReference type="ARBA" id="ARBA00022603"/>
    </source>
</evidence>
<dbReference type="InterPro" id="IPR036388">
    <property type="entry name" value="WH-like_DNA-bd_sf"/>
</dbReference>
<evidence type="ECO:0000256" key="2">
    <source>
        <dbReference type="ARBA" id="ARBA00022679"/>
    </source>
</evidence>
<dbReference type="EMBL" id="ML986580">
    <property type="protein sequence ID" value="KAF2269981.1"/>
    <property type="molecule type" value="Genomic_DNA"/>
</dbReference>
<dbReference type="PROSITE" id="PS51683">
    <property type="entry name" value="SAM_OMT_II"/>
    <property type="match status" value="1"/>
</dbReference>
<keyword evidence="8" id="KW-1185">Reference proteome</keyword>
<dbReference type="Gene3D" id="1.10.10.10">
    <property type="entry name" value="Winged helix-like DNA-binding domain superfamily/Winged helix DNA-binding domain"/>
    <property type="match status" value="1"/>
</dbReference>
<keyword evidence="2 7" id="KW-0808">Transferase</keyword>
<dbReference type="InterPro" id="IPR001077">
    <property type="entry name" value="COMT_C"/>
</dbReference>
<dbReference type="SUPFAM" id="SSF46785">
    <property type="entry name" value="Winged helix' DNA-binding domain"/>
    <property type="match status" value="1"/>
</dbReference>
<gene>
    <name evidence="7" type="ORF">CC78DRAFT_550359</name>
</gene>
<evidence type="ECO:0000259" key="6">
    <source>
        <dbReference type="Pfam" id="PF08100"/>
    </source>
</evidence>
<dbReference type="AlphaFoldDB" id="A0A9P4NB24"/>
<dbReference type="GO" id="GO:0046983">
    <property type="term" value="F:protein dimerization activity"/>
    <property type="evidence" value="ECO:0007669"/>
    <property type="project" value="InterPro"/>
</dbReference>
<dbReference type="PANTHER" id="PTHR43712:SF4">
    <property type="entry name" value="O-METHYLTRANSFERASE DOMAIN-CONTAINING PROTEIN"/>
    <property type="match status" value="1"/>
</dbReference>
<dbReference type="InterPro" id="IPR036390">
    <property type="entry name" value="WH_DNA-bd_sf"/>
</dbReference>
<dbReference type="Proteomes" id="UP000800093">
    <property type="component" value="Unassembled WGS sequence"/>
</dbReference>
<evidence type="ECO:0000259" key="5">
    <source>
        <dbReference type="Pfam" id="PF00891"/>
    </source>
</evidence>
<proteinExistence type="predicted"/>
<feature type="active site" description="Proton acceptor" evidence="4">
    <location>
        <position position="306"/>
    </location>
</feature>
<evidence type="ECO:0000256" key="4">
    <source>
        <dbReference type="PIRSR" id="PIRSR005739-1"/>
    </source>
</evidence>
<keyword evidence="3" id="KW-0949">S-adenosyl-L-methionine</keyword>
<evidence type="ECO:0000313" key="8">
    <source>
        <dbReference type="Proteomes" id="UP000800093"/>
    </source>
</evidence>
<organism evidence="7 8">
    <name type="scientific">Lojkania enalia</name>
    <dbReference type="NCBI Taxonomy" id="147567"/>
    <lineage>
        <taxon>Eukaryota</taxon>
        <taxon>Fungi</taxon>
        <taxon>Dikarya</taxon>
        <taxon>Ascomycota</taxon>
        <taxon>Pezizomycotina</taxon>
        <taxon>Dothideomycetes</taxon>
        <taxon>Pleosporomycetidae</taxon>
        <taxon>Pleosporales</taxon>
        <taxon>Pleosporales incertae sedis</taxon>
        <taxon>Lojkania</taxon>
    </lineage>
</organism>
<dbReference type="PIRSF" id="PIRSF005739">
    <property type="entry name" value="O-mtase"/>
    <property type="match status" value="1"/>
</dbReference>